<evidence type="ECO:0000313" key="3">
    <source>
        <dbReference type="Proteomes" id="UP000184066"/>
    </source>
</evidence>
<keyword evidence="3" id="KW-1185">Reference proteome</keyword>
<dbReference type="EMBL" id="FRDL01000005">
    <property type="protein sequence ID" value="SHN67189.1"/>
    <property type="molecule type" value="Genomic_DNA"/>
</dbReference>
<accession>A0A1M7T8Y4</accession>
<evidence type="ECO:0000256" key="1">
    <source>
        <dbReference type="SAM" id="MobiDB-lite"/>
    </source>
</evidence>
<dbReference type="RefSeq" id="WP_072747290.1">
    <property type="nucleotide sequence ID" value="NZ_FOHL01000005.1"/>
</dbReference>
<gene>
    <name evidence="2" type="ORF">SAMN05216200_10577</name>
</gene>
<dbReference type="STRING" id="1189325.SAMN04488119_10578"/>
<organism evidence="2 3">
    <name type="scientific">Oceanicella actignis</name>
    <dbReference type="NCBI Taxonomy" id="1189325"/>
    <lineage>
        <taxon>Bacteria</taxon>
        <taxon>Pseudomonadati</taxon>
        <taxon>Pseudomonadota</taxon>
        <taxon>Alphaproteobacteria</taxon>
        <taxon>Rhodobacterales</taxon>
        <taxon>Paracoccaceae</taxon>
        <taxon>Oceanicella</taxon>
    </lineage>
</organism>
<evidence type="ECO:0008006" key="4">
    <source>
        <dbReference type="Google" id="ProtNLM"/>
    </source>
</evidence>
<proteinExistence type="predicted"/>
<feature type="region of interest" description="Disordered" evidence="1">
    <location>
        <begin position="26"/>
        <end position="52"/>
    </location>
</feature>
<dbReference type="Proteomes" id="UP000184066">
    <property type="component" value="Unassembled WGS sequence"/>
</dbReference>
<protein>
    <recommendedName>
        <fullName evidence="4">Flagellar assembly protein FliH</fullName>
    </recommendedName>
</protein>
<reference evidence="2 3" key="1">
    <citation type="submission" date="2016-12" db="EMBL/GenBank/DDBJ databases">
        <authorList>
            <person name="Song W.-J."/>
            <person name="Kurnit D.M."/>
        </authorList>
    </citation>
    <scope>NUCLEOTIDE SEQUENCE [LARGE SCALE GENOMIC DNA]</scope>
    <source>
        <strain evidence="2 3">CGMCC 1.10808</strain>
    </source>
</reference>
<sequence>MSGHALKWESFDADLEAAREARAASGPALSVVREAPRPAAPPPQPAGAQEMAPPMTRAELDAMIAAARGEGRAAGFEEGVARAEADFFAEMRLLLAEIAERAGDVELIRARAQEEAAAGLERVANALLTAVAPAFARLGLADEVARVAADALRRVPQSPLRIRVAPAQEQNVREALDYAGVKAELTADPELSPISALVEWDEGVDKIDLDTCIAEAHAAIDAHFQPRKEMKANG</sequence>
<dbReference type="AlphaFoldDB" id="A0A1M7T8Y4"/>
<evidence type="ECO:0000313" key="2">
    <source>
        <dbReference type="EMBL" id="SHN67189.1"/>
    </source>
</evidence>
<name>A0A1M7T8Y4_9RHOB</name>